<keyword evidence="8" id="KW-1185">Reference proteome</keyword>
<evidence type="ECO:0000256" key="2">
    <source>
        <dbReference type="ARBA" id="ARBA00005587"/>
    </source>
</evidence>
<accession>A0ABS4EAF7</accession>
<dbReference type="NCBIfam" id="NF038013">
    <property type="entry name" value="AceTr_1"/>
    <property type="match status" value="1"/>
</dbReference>
<keyword evidence="3 6" id="KW-0812">Transmembrane</keyword>
<dbReference type="PANTHER" id="PTHR30178:SF3">
    <property type="entry name" value="SUCCINATE-ACETATE_PROTON SYMPORTER SATP"/>
    <property type="match status" value="1"/>
</dbReference>
<evidence type="ECO:0000256" key="5">
    <source>
        <dbReference type="ARBA" id="ARBA00023136"/>
    </source>
</evidence>
<dbReference type="InterPro" id="IPR047623">
    <property type="entry name" value="SatP"/>
</dbReference>
<evidence type="ECO:0000256" key="4">
    <source>
        <dbReference type="ARBA" id="ARBA00022989"/>
    </source>
</evidence>
<comment type="similarity">
    <text evidence="2">Belongs to the acetate uptake transporter (AceTr) (TC 2.A.96) family.</text>
</comment>
<dbReference type="Pfam" id="PF01184">
    <property type="entry name" value="Gpr1_Fun34_YaaH"/>
    <property type="match status" value="1"/>
</dbReference>
<gene>
    <name evidence="7" type="ORF">J2Z43_001318</name>
</gene>
<evidence type="ECO:0000256" key="3">
    <source>
        <dbReference type="ARBA" id="ARBA00022692"/>
    </source>
</evidence>
<dbReference type="PANTHER" id="PTHR30178">
    <property type="entry name" value="INNER MEMBRANE PROTEIN YAAH"/>
    <property type="match status" value="1"/>
</dbReference>
<evidence type="ECO:0000256" key="1">
    <source>
        <dbReference type="ARBA" id="ARBA00004141"/>
    </source>
</evidence>
<organism evidence="7 8">
    <name type="scientific">Metaclostridioides mangenotii</name>
    <dbReference type="NCBI Taxonomy" id="1540"/>
    <lineage>
        <taxon>Bacteria</taxon>
        <taxon>Bacillati</taxon>
        <taxon>Bacillota</taxon>
        <taxon>Clostridia</taxon>
        <taxon>Peptostreptococcales</taxon>
        <taxon>Peptostreptococcaceae</taxon>
        <taxon>Metaclostridioides</taxon>
    </lineage>
</organism>
<dbReference type="EMBL" id="JAGGJX010000002">
    <property type="protein sequence ID" value="MBP1854925.1"/>
    <property type="molecule type" value="Genomic_DNA"/>
</dbReference>
<feature type="transmembrane region" description="Helical" evidence="6">
    <location>
        <begin position="12"/>
        <end position="33"/>
    </location>
</feature>
<feature type="transmembrane region" description="Helical" evidence="6">
    <location>
        <begin position="167"/>
        <end position="188"/>
    </location>
</feature>
<feature type="transmembrane region" description="Helical" evidence="6">
    <location>
        <begin position="83"/>
        <end position="102"/>
    </location>
</feature>
<dbReference type="Proteomes" id="UP000767291">
    <property type="component" value="Unassembled WGS sequence"/>
</dbReference>
<reference evidence="7 8" key="1">
    <citation type="submission" date="2021-03" db="EMBL/GenBank/DDBJ databases">
        <title>Genomic Encyclopedia of Type Strains, Phase IV (KMG-IV): sequencing the most valuable type-strain genomes for metagenomic binning, comparative biology and taxonomic classification.</title>
        <authorList>
            <person name="Goeker M."/>
        </authorList>
    </citation>
    <scope>NUCLEOTIDE SEQUENCE [LARGE SCALE GENOMIC DNA]</scope>
    <source>
        <strain evidence="7 8">DSM 1289</strain>
    </source>
</reference>
<keyword evidence="5 6" id="KW-0472">Membrane</keyword>
<evidence type="ECO:0000313" key="7">
    <source>
        <dbReference type="EMBL" id="MBP1854925.1"/>
    </source>
</evidence>
<dbReference type="InterPro" id="IPR000791">
    <property type="entry name" value="Gpr1/Fun34/SatP-like"/>
</dbReference>
<proteinExistence type="inferred from homology"/>
<comment type="subcellular location">
    <subcellularLocation>
        <location evidence="1">Membrane</location>
        <topology evidence="1">Multi-pass membrane protein</topology>
    </subcellularLocation>
</comment>
<protein>
    <submittedName>
        <fullName evidence="7">Succinate-acetate transporter protein</fullName>
    </submittedName>
</protein>
<feature type="transmembrane region" description="Helical" evidence="6">
    <location>
        <begin position="45"/>
        <end position="63"/>
    </location>
</feature>
<evidence type="ECO:0000313" key="8">
    <source>
        <dbReference type="Proteomes" id="UP000767291"/>
    </source>
</evidence>
<sequence>MSVHSTEISQNVTVSVADPSAIGLFGLAMVTLVASSQKLGITSDLSYVLPVAIFLGGLAQIYASINDAKLNNTFGSTAFGAYGFFWLVVASCWLINYGVFGVTLQQAVDVNQLGFIYFGYLIFTLFMTYGAAGTHKVLFSIFVLIDFLFLGLSMSTFGVAPELGHSLAAYSELLIALLSFYGSGASVLNTHYKRVVLPVGKALIK</sequence>
<feature type="transmembrane region" description="Helical" evidence="6">
    <location>
        <begin position="114"/>
        <end position="132"/>
    </location>
</feature>
<keyword evidence="4 6" id="KW-1133">Transmembrane helix</keyword>
<name>A0ABS4EAF7_9FIRM</name>
<feature type="transmembrane region" description="Helical" evidence="6">
    <location>
        <begin position="138"/>
        <end position="160"/>
    </location>
</feature>
<evidence type="ECO:0000256" key="6">
    <source>
        <dbReference type="SAM" id="Phobius"/>
    </source>
</evidence>
<dbReference type="RefSeq" id="WP_209456431.1">
    <property type="nucleotide sequence ID" value="NZ_BAAACS010000002.1"/>
</dbReference>
<comment type="caution">
    <text evidence="7">The sequence shown here is derived from an EMBL/GenBank/DDBJ whole genome shotgun (WGS) entry which is preliminary data.</text>
</comment>